<reference evidence="1 2" key="1">
    <citation type="submission" date="2013-12" db="EMBL/GenBank/DDBJ databases">
        <title>Draft genome of the parsitic nematode Ancylostoma duodenale.</title>
        <authorList>
            <person name="Mitreva M."/>
        </authorList>
    </citation>
    <scope>NUCLEOTIDE SEQUENCE [LARGE SCALE GENOMIC DNA]</scope>
    <source>
        <strain evidence="1 2">Zhejiang</strain>
    </source>
</reference>
<evidence type="ECO:0000313" key="2">
    <source>
        <dbReference type="Proteomes" id="UP000054047"/>
    </source>
</evidence>
<evidence type="ECO:0000313" key="1">
    <source>
        <dbReference type="EMBL" id="KIH45472.1"/>
    </source>
</evidence>
<dbReference type="EMBL" id="KN772396">
    <property type="protein sequence ID" value="KIH45472.1"/>
    <property type="molecule type" value="Genomic_DNA"/>
</dbReference>
<dbReference type="OrthoDB" id="10483151at2759"/>
<sequence length="111" mass="12642">MPLLTTSTKNTIGLFNISATAQGKRRAQDPKRRLPYETLELIRQRGVARAAGNYQLTSELAKRCREAIKEDLKERRAAVLAEAAEAGKRIRNARRDFANRKTKMTAFRRPD</sequence>
<keyword evidence="2" id="KW-1185">Reference proteome</keyword>
<gene>
    <name evidence="1" type="ORF">ANCDUO_24487</name>
</gene>
<proteinExistence type="predicted"/>
<protein>
    <submittedName>
        <fullName evidence="1">Uncharacterized protein</fullName>
    </submittedName>
</protein>
<dbReference type="Proteomes" id="UP000054047">
    <property type="component" value="Unassembled WGS sequence"/>
</dbReference>
<dbReference type="AlphaFoldDB" id="A0A0C2C759"/>
<accession>A0A0C2C759</accession>
<feature type="non-terminal residue" evidence="1">
    <location>
        <position position="111"/>
    </location>
</feature>
<name>A0A0C2C759_9BILA</name>
<organism evidence="1 2">
    <name type="scientific">Ancylostoma duodenale</name>
    <dbReference type="NCBI Taxonomy" id="51022"/>
    <lineage>
        <taxon>Eukaryota</taxon>
        <taxon>Metazoa</taxon>
        <taxon>Ecdysozoa</taxon>
        <taxon>Nematoda</taxon>
        <taxon>Chromadorea</taxon>
        <taxon>Rhabditida</taxon>
        <taxon>Rhabditina</taxon>
        <taxon>Rhabditomorpha</taxon>
        <taxon>Strongyloidea</taxon>
        <taxon>Ancylostomatidae</taxon>
        <taxon>Ancylostomatinae</taxon>
        <taxon>Ancylostoma</taxon>
    </lineage>
</organism>